<organism evidence="1 2">
    <name type="scientific">Pseudonocardia sediminis</name>
    <dbReference type="NCBI Taxonomy" id="1397368"/>
    <lineage>
        <taxon>Bacteria</taxon>
        <taxon>Bacillati</taxon>
        <taxon>Actinomycetota</taxon>
        <taxon>Actinomycetes</taxon>
        <taxon>Pseudonocardiales</taxon>
        <taxon>Pseudonocardiaceae</taxon>
        <taxon>Pseudonocardia</taxon>
    </lineage>
</organism>
<dbReference type="OrthoDB" id="5195799at2"/>
<proteinExistence type="predicted"/>
<name>A0A4Q7V8A3_PSEST</name>
<sequence>MTTAPSPGEPDPDLVAAIVLSCPAVAGLHPGPFGEVATYLPGRRVSGVRVRPGAVEVHVIGRYPIPVPEIEGQVRAAIAAAGPSPVQALVVVEDYAAAVDHLA</sequence>
<keyword evidence="2" id="KW-1185">Reference proteome</keyword>
<accession>A0A4Q7V8A3</accession>
<dbReference type="AlphaFoldDB" id="A0A4Q7V8A3"/>
<evidence type="ECO:0000313" key="1">
    <source>
        <dbReference type="EMBL" id="RZT89029.1"/>
    </source>
</evidence>
<dbReference type="RefSeq" id="WP_130293286.1">
    <property type="nucleotide sequence ID" value="NZ_SHKL01000001.1"/>
</dbReference>
<evidence type="ECO:0000313" key="2">
    <source>
        <dbReference type="Proteomes" id="UP000291591"/>
    </source>
</evidence>
<protein>
    <submittedName>
        <fullName evidence="1">Uncharacterized protein</fullName>
    </submittedName>
</protein>
<dbReference type="Proteomes" id="UP000291591">
    <property type="component" value="Unassembled WGS sequence"/>
</dbReference>
<comment type="caution">
    <text evidence="1">The sequence shown here is derived from an EMBL/GenBank/DDBJ whole genome shotgun (WGS) entry which is preliminary data.</text>
</comment>
<dbReference type="EMBL" id="SHKL01000001">
    <property type="protein sequence ID" value="RZT89029.1"/>
    <property type="molecule type" value="Genomic_DNA"/>
</dbReference>
<reference evidence="1 2" key="1">
    <citation type="submission" date="2019-02" db="EMBL/GenBank/DDBJ databases">
        <title>Sequencing the genomes of 1000 actinobacteria strains.</title>
        <authorList>
            <person name="Klenk H.-P."/>
        </authorList>
    </citation>
    <scope>NUCLEOTIDE SEQUENCE [LARGE SCALE GENOMIC DNA]</scope>
    <source>
        <strain evidence="1 2">DSM 45779</strain>
    </source>
</reference>
<gene>
    <name evidence="1" type="ORF">EV383_5983</name>
</gene>